<evidence type="ECO:0000313" key="4">
    <source>
        <dbReference type="Proteomes" id="UP000198863"/>
    </source>
</evidence>
<evidence type="ECO:0000313" key="3">
    <source>
        <dbReference type="EMBL" id="SDF58036.1"/>
    </source>
</evidence>
<organism evidence="3 4">
    <name type="scientific">Klenkia brasiliensis</name>
    <dbReference type="NCBI Taxonomy" id="333142"/>
    <lineage>
        <taxon>Bacteria</taxon>
        <taxon>Bacillati</taxon>
        <taxon>Actinomycetota</taxon>
        <taxon>Actinomycetes</taxon>
        <taxon>Geodermatophilales</taxon>
        <taxon>Geodermatophilaceae</taxon>
        <taxon>Klenkia</taxon>
    </lineage>
</organism>
<evidence type="ECO:0000256" key="2">
    <source>
        <dbReference type="SAM" id="Phobius"/>
    </source>
</evidence>
<gene>
    <name evidence="3" type="ORF">SAMN05660324_0538</name>
</gene>
<keyword evidence="2" id="KW-0812">Transmembrane</keyword>
<evidence type="ECO:0000256" key="1">
    <source>
        <dbReference type="SAM" id="MobiDB-lite"/>
    </source>
</evidence>
<keyword evidence="2" id="KW-1133">Transmembrane helix</keyword>
<evidence type="ECO:0008006" key="5">
    <source>
        <dbReference type="Google" id="ProtNLM"/>
    </source>
</evidence>
<reference evidence="4" key="1">
    <citation type="submission" date="2016-10" db="EMBL/GenBank/DDBJ databases">
        <authorList>
            <person name="Varghese N."/>
            <person name="Submissions S."/>
        </authorList>
    </citation>
    <scope>NUCLEOTIDE SEQUENCE [LARGE SCALE GENOMIC DNA]</scope>
    <source>
        <strain evidence="4">DSM 44526</strain>
    </source>
</reference>
<dbReference type="AlphaFoldDB" id="A0A1G7M8V4"/>
<keyword evidence="4" id="KW-1185">Reference proteome</keyword>
<dbReference type="Proteomes" id="UP000198863">
    <property type="component" value="Unassembled WGS sequence"/>
</dbReference>
<keyword evidence="2" id="KW-0472">Membrane</keyword>
<feature type="transmembrane region" description="Helical" evidence="2">
    <location>
        <begin position="34"/>
        <end position="56"/>
    </location>
</feature>
<feature type="transmembrane region" description="Helical" evidence="2">
    <location>
        <begin position="135"/>
        <end position="153"/>
    </location>
</feature>
<feature type="transmembrane region" description="Helical" evidence="2">
    <location>
        <begin position="9"/>
        <end position="28"/>
    </location>
</feature>
<dbReference type="EMBL" id="FNCF01000001">
    <property type="protein sequence ID" value="SDF58036.1"/>
    <property type="molecule type" value="Genomic_DNA"/>
</dbReference>
<proteinExistence type="predicted"/>
<feature type="region of interest" description="Disordered" evidence="1">
    <location>
        <begin position="62"/>
        <end position="82"/>
    </location>
</feature>
<dbReference type="Pfam" id="PF11377">
    <property type="entry name" value="DUF3180"/>
    <property type="match status" value="1"/>
</dbReference>
<dbReference type="InterPro" id="IPR021517">
    <property type="entry name" value="DUF3180"/>
</dbReference>
<name>A0A1G7M8V4_9ACTN</name>
<protein>
    <recommendedName>
        <fullName evidence="5">DUF3180 domain-containing protein</fullName>
    </recommendedName>
</protein>
<dbReference type="RefSeq" id="WP_091057752.1">
    <property type="nucleotide sequence ID" value="NZ_FNCF01000001.1"/>
</dbReference>
<feature type="transmembrane region" description="Helical" evidence="2">
    <location>
        <begin position="92"/>
        <end position="115"/>
    </location>
</feature>
<accession>A0A1G7M8V4</accession>
<sequence length="165" mass="17046">MRPVPRRDLAVVAVGLAVVGWLVVRAFYGSLPAFHWWQPVPLALLAVAEALGARSLRGRLTTDRDRRRAARSGETAALAPGQRSVDPVEPMLGARLAVLAQASAWAGAAFAGLWAGALVHALGQLGRLTAATGDAVAAGVGVACSLALVAGALRLEQACRVEPDE</sequence>